<feature type="transmembrane region" description="Helical" evidence="1">
    <location>
        <begin position="40"/>
        <end position="59"/>
    </location>
</feature>
<comment type="caution">
    <text evidence="2">The sequence shown here is derived from an EMBL/GenBank/DDBJ whole genome shotgun (WGS) entry which is preliminary data.</text>
</comment>
<feature type="transmembrane region" description="Helical" evidence="1">
    <location>
        <begin position="6"/>
        <end position="28"/>
    </location>
</feature>
<dbReference type="RefSeq" id="WP_174497491.1">
    <property type="nucleotide sequence ID" value="NZ_CADDWK010000015.1"/>
</dbReference>
<sequence length="126" mass="14848">MIDFMTYIIALFITIPILSFFIIFFVMLKLTQQKSKAVRRAADMTTILLLIAVATALRITFGTFILPWLIIFLILMFGTILYFQWKTQEEVLFLKAFKSFWRVSFLLFTCVYFVTVFYGILIRIIA</sequence>
<organism evidence="2 3">
    <name type="scientific">Salirhabdus euzebyi</name>
    <dbReference type="NCBI Taxonomy" id="394506"/>
    <lineage>
        <taxon>Bacteria</taxon>
        <taxon>Bacillati</taxon>
        <taxon>Bacillota</taxon>
        <taxon>Bacilli</taxon>
        <taxon>Bacillales</taxon>
        <taxon>Bacillaceae</taxon>
        <taxon>Salirhabdus</taxon>
    </lineage>
</organism>
<dbReference type="InterPro" id="IPR024515">
    <property type="entry name" value="DUF3397"/>
</dbReference>
<evidence type="ECO:0000256" key="1">
    <source>
        <dbReference type="SAM" id="Phobius"/>
    </source>
</evidence>
<reference evidence="2 3" key="1">
    <citation type="submission" date="2020-08" db="EMBL/GenBank/DDBJ databases">
        <title>Genomic Encyclopedia of Type Strains, Phase IV (KMG-IV): sequencing the most valuable type-strain genomes for metagenomic binning, comparative biology and taxonomic classification.</title>
        <authorList>
            <person name="Goeker M."/>
        </authorList>
    </citation>
    <scope>NUCLEOTIDE SEQUENCE [LARGE SCALE GENOMIC DNA]</scope>
    <source>
        <strain evidence="2 3">DSM 19612</strain>
    </source>
</reference>
<dbReference type="Proteomes" id="UP000581688">
    <property type="component" value="Unassembled WGS sequence"/>
</dbReference>
<evidence type="ECO:0000313" key="2">
    <source>
        <dbReference type="EMBL" id="MBB6455019.1"/>
    </source>
</evidence>
<protein>
    <submittedName>
        <fullName evidence="2">Fatty acid desaturase</fullName>
    </submittedName>
</protein>
<keyword evidence="1" id="KW-0472">Membrane</keyword>
<proteinExistence type="predicted"/>
<dbReference type="Pfam" id="PF11877">
    <property type="entry name" value="DUF3397"/>
    <property type="match status" value="1"/>
</dbReference>
<dbReference type="EMBL" id="JACHGH010000014">
    <property type="protein sequence ID" value="MBB6455019.1"/>
    <property type="molecule type" value="Genomic_DNA"/>
</dbReference>
<keyword evidence="1" id="KW-1133">Transmembrane helix</keyword>
<feature type="transmembrane region" description="Helical" evidence="1">
    <location>
        <begin position="103"/>
        <end position="125"/>
    </location>
</feature>
<keyword evidence="1" id="KW-0812">Transmembrane</keyword>
<name>A0A841Q8R1_9BACI</name>
<dbReference type="AlphaFoldDB" id="A0A841Q8R1"/>
<gene>
    <name evidence="2" type="ORF">HNQ94_003513</name>
</gene>
<accession>A0A841Q8R1</accession>
<evidence type="ECO:0000313" key="3">
    <source>
        <dbReference type="Proteomes" id="UP000581688"/>
    </source>
</evidence>
<keyword evidence="3" id="KW-1185">Reference proteome</keyword>